<evidence type="ECO:0000259" key="1">
    <source>
        <dbReference type="Pfam" id="PF12392"/>
    </source>
</evidence>
<evidence type="ECO:0000313" key="2">
    <source>
        <dbReference type="EMBL" id="MDQ0202689.1"/>
    </source>
</evidence>
<name>A0ABT9Y4M0_9FIRM</name>
<dbReference type="RefSeq" id="WP_307222618.1">
    <property type="nucleotide sequence ID" value="NZ_CP116940.1"/>
</dbReference>
<feature type="domain" description="Peptidase U32 collagenase" evidence="1">
    <location>
        <begin position="390"/>
        <end position="510"/>
    </location>
</feature>
<dbReference type="EC" id="3.4.-.-" evidence="2"/>
<keyword evidence="2" id="KW-0378">Hydrolase</keyword>
<sequence>MVELLAPAGTWESLKAAVESGADAVYLSGKTFGARAFADNFNKKELQKAVDFAHMRNVAIHVTVNTLVDNSELSDLADYLVFLYSIGVDAIIVQDLGVAKIACSVAPKLTLHASTQMSVNNLDSVKILEKMNFSRVVLAREVSLENIKFICRHTHIEIETFIHGAICVCYSGQCLMSSMIGGRSGNRGRCAQPCRLPYTLVDEKGTDLLQNADAGQYLLSPRDMNTFDIIPKLIEAGISSFKIEGRMKKPEYVAIVVDAYRKKIDSYYKSVSFQEKEVKKELSQIFNRDFTTAYLLDRPGRKMISDSKPNNRGLLIGRVQKYDKQTYIADIKLTGDLNKGDKIDFWVKIGGRVNTNVTELKISGKNVESAHNGEIVSIKLPGHVQEHDRVFKILDSKLNEKAKAFFNSSDPVRKLPLDIKITAHIGEAVKIDMTDGDELNSSYTADFIAEKALKRPLTYETTIKQMDRLGNTIYYLRNLDCDIDDSVMVPMSILNDIRRQAVNILEQKRLQRFIPQETAISDTWKQSLLPVRNREKHAVKLVVAVDNIKKLNAALKGGCDGVLFGGDSYSHQSITEEEYTNAVLLCKNADTPIYLSMPRILRQEQSGVAEMFFRNLSAEKFSGIYVHSIGQIEHIQNLCAQYDIKLPIWTDYSMNIFNNAAIKFLQEQNISGCMLSPELNMQQIKAVLKCSSLPLEVFVQGNIELMVSEYCLPGSFLGSLDTGKCSAPCASGKFYIKDRKNEHFPVVTDQFCHMHVLNGRELVMLSHVPDLCELGLERLRIDGRYMNSTKLHETVKLYREVISKGKYHKIFQNDLVENIEGTNFTRGHFFRGILSND</sequence>
<proteinExistence type="predicted"/>
<dbReference type="GO" id="GO:0008233">
    <property type="term" value="F:peptidase activity"/>
    <property type="evidence" value="ECO:0007669"/>
    <property type="project" value="UniProtKB-KW"/>
</dbReference>
<dbReference type="PANTHER" id="PTHR30217">
    <property type="entry name" value="PEPTIDASE U32 FAMILY"/>
    <property type="match status" value="1"/>
</dbReference>
<dbReference type="InterPro" id="IPR020988">
    <property type="entry name" value="Pept_U32_collagenase"/>
</dbReference>
<gene>
    <name evidence="2" type="ORF">J2S01_000382</name>
</gene>
<keyword evidence="2" id="KW-0645">Protease</keyword>
<dbReference type="PANTHER" id="PTHR30217:SF10">
    <property type="entry name" value="23S RRNA 5-HYDROXYCYTIDINE C2501 SYNTHASE"/>
    <property type="match status" value="1"/>
</dbReference>
<protein>
    <submittedName>
        <fullName evidence="2">Protease</fullName>
        <ecNumber evidence="2">3.4.-.-</ecNumber>
    </submittedName>
</protein>
<comment type="caution">
    <text evidence="2">The sequence shown here is derived from an EMBL/GenBank/DDBJ whole genome shotgun (WGS) entry which is preliminary data.</text>
</comment>
<accession>A0ABT9Y4M0</accession>
<dbReference type="Pfam" id="PF01136">
    <property type="entry name" value="Peptidase_U32"/>
    <property type="match status" value="2"/>
</dbReference>
<reference evidence="2 3" key="1">
    <citation type="submission" date="2023-07" db="EMBL/GenBank/DDBJ databases">
        <title>Genomic Encyclopedia of Type Strains, Phase IV (KMG-IV): sequencing the most valuable type-strain genomes for metagenomic binning, comparative biology and taxonomic classification.</title>
        <authorList>
            <person name="Goeker M."/>
        </authorList>
    </citation>
    <scope>NUCLEOTIDE SEQUENCE [LARGE SCALE GENOMIC DNA]</scope>
    <source>
        <strain evidence="2 3">DSM 16980</strain>
    </source>
</reference>
<keyword evidence="3" id="KW-1185">Reference proteome</keyword>
<organism evidence="2 3">
    <name type="scientific">Pectinatus haikarae</name>
    <dbReference type="NCBI Taxonomy" id="349096"/>
    <lineage>
        <taxon>Bacteria</taxon>
        <taxon>Bacillati</taxon>
        <taxon>Bacillota</taxon>
        <taxon>Negativicutes</taxon>
        <taxon>Selenomonadales</taxon>
        <taxon>Selenomonadaceae</taxon>
        <taxon>Pectinatus</taxon>
    </lineage>
</organism>
<dbReference type="Pfam" id="PF12392">
    <property type="entry name" value="DUF3656"/>
    <property type="match status" value="1"/>
</dbReference>
<evidence type="ECO:0000313" key="3">
    <source>
        <dbReference type="Proteomes" id="UP001239167"/>
    </source>
</evidence>
<dbReference type="EMBL" id="JAUSUE010000002">
    <property type="protein sequence ID" value="MDQ0202689.1"/>
    <property type="molecule type" value="Genomic_DNA"/>
</dbReference>
<dbReference type="InterPro" id="IPR001539">
    <property type="entry name" value="Peptidase_U32"/>
</dbReference>
<dbReference type="PROSITE" id="PS01276">
    <property type="entry name" value="PEPTIDASE_U32"/>
    <property type="match status" value="1"/>
</dbReference>
<dbReference type="InterPro" id="IPR051454">
    <property type="entry name" value="RNA/ubiquinone_mod_enzymes"/>
</dbReference>
<dbReference type="Proteomes" id="UP001239167">
    <property type="component" value="Unassembled WGS sequence"/>
</dbReference>
<dbReference type="GO" id="GO:0006508">
    <property type="term" value="P:proteolysis"/>
    <property type="evidence" value="ECO:0007669"/>
    <property type="project" value="UniProtKB-KW"/>
</dbReference>